<dbReference type="Gene3D" id="2.60.40.1090">
    <property type="entry name" value="Fimbrial-type adhesion domain"/>
    <property type="match status" value="1"/>
</dbReference>
<gene>
    <name evidence="3" type="ORF">Z042_24915</name>
</gene>
<evidence type="ECO:0000256" key="1">
    <source>
        <dbReference type="SAM" id="SignalP"/>
    </source>
</evidence>
<accession>W0LF46</accession>
<evidence type="ECO:0000313" key="4">
    <source>
        <dbReference type="Proteomes" id="UP000019030"/>
    </source>
</evidence>
<dbReference type="Proteomes" id="UP000019030">
    <property type="component" value="Chromosome"/>
</dbReference>
<name>W0LF46_9GAMM</name>
<dbReference type="SUPFAM" id="SSF49401">
    <property type="entry name" value="Bacterial adhesins"/>
    <property type="match status" value="1"/>
</dbReference>
<dbReference type="PATRIC" id="fig|1441930.4.peg.4934"/>
<dbReference type="AlphaFoldDB" id="W0LF46"/>
<dbReference type="EMBL" id="CP007044">
    <property type="protein sequence ID" value="AHG22488.1"/>
    <property type="molecule type" value="Genomic_DNA"/>
</dbReference>
<feature type="domain" description="Fimbrial-type adhesion" evidence="2">
    <location>
        <begin position="25"/>
        <end position="156"/>
    </location>
</feature>
<reference evidence="3 4" key="1">
    <citation type="submission" date="2014-01" db="EMBL/GenBank/DDBJ databases">
        <title>Isolation of Serratia multitudinisentens RB-25 from Ex-Landfill site.</title>
        <authorList>
            <person name="Robson E.H.J."/>
        </authorList>
    </citation>
    <scope>NUCLEOTIDE SEQUENCE [LARGE SCALE GENOMIC DNA]</scope>
    <source>
        <strain evidence="3 4">RB-25</strain>
    </source>
</reference>
<dbReference type="STRING" id="1441930.Z042_24915"/>
<dbReference type="InterPro" id="IPR000259">
    <property type="entry name" value="Adhesion_dom_fimbrial"/>
</dbReference>
<dbReference type="GO" id="GO:0009289">
    <property type="term" value="C:pilus"/>
    <property type="evidence" value="ECO:0007669"/>
    <property type="project" value="InterPro"/>
</dbReference>
<reference evidence="3 4" key="2">
    <citation type="submission" date="2015-03" db="EMBL/GenBank/DDBJ databases">
        <authorList>
            <person name="Chan K.-G."/>
        </authorList>
    </citation>
    <scope>NUCLEOTIDE SEQUENCE [LARGE SCALE GENOMIC DNA]</scope>
    <source>
        <strain evidence="3 4">RB-25</strain>
    </source>
</reference>
<dbReference type="OrthoDB" id="7007417at2"/>
<protein>
    <recommendedName>
        <fullName evidence="2">Fimbrial-type adhesion domain-containing protein</fullName>
    </recommendedName>
</protein>
<keyword evidence="1" id="KW-0732">Signal</keyword>
<dbReference type="HOGENOM" id="CLU_114111_2_0_6"/>
<dbReference type="InterPro" id="IPR008966">
    <property type="entry name" value="Adhesion_dom_sf"/>
</dbReference>
<organism evidence="3 4">
    <name type="scientific">Chania multitudinisentens RB-25</name>
    <dbReference type="NCBI Taxonomy" id="1441930"/>
    <lineage>
        <taxon>Bacteria</taxon>
        <taxon>Pseudomonadati</taxon>
        <taxon>Pseudomonadota</taxon>
        <taxon>Gammaproteobacteria</taxon>
        <taxon>Enterobacterales</taxon>
        <taxon>Yersiniaceae</taxon>
        <taxon>Chania</taxon>
    </lineage>
</organism>
<dbReference type="RefSeq" id="WP_024910681.1">
    <property type="nucleotide sequence ID" value="NZ_CP007044.2"/>
</dbReference>
<feature type="chain" id="PRO_5004792203" description="Fimbrial-type adhesion domain-containing protein" evidence="1">
    <location>
        <begin position="22"/>
        <end position="156"/>
    </location>
</feature>
<evidence type="ECO:0000313" key="3">
    <source>
        <dbReference type="EMBL" id="AHG22488.1"/>
    </source>
</evidence>
<proteinExistence type="predicted"/>
<sequence>MKGTSLVLALWLSVAIQSAQAVQVNFQGGLVESLPCTINEDRLIEVAFGDALIIRNLDGVRYRKPIIYQIDCSALGIVRLSVQGNVAGFDNAAVQTNKTGLGIHLEQAGQAFALNTPIVVDPANPPALTAVPVVNPAQLPSPGAFTARATLLAEYQ</sequence>
<dbReference type="InterPro" id="IPR036937">
    <property type="entry name" value="Adhesion_dom_fimbrial_sf"/>
</dbReference>
<keyword evidence="4" id="KW-1185">Reference proteome</keyword>
<dbReference type="eggNOG" id="COG3539">
    <property type="taxonomic scope" value="Bacteria"/>
</dbReference>
<dbReference type="GO" id="GO:0007155">
    <property type="term" value="P:cell adhesion"/>
    <property type="evidence" value="ECO:0007669"/>
    <property type="project" value="InterPro"/>
</dbReference>
<feature type="signal peptide" evidence="1">
    <location>
        <begin position="1"/>
        <end position="21"/>
    </location>
</feature>
<dbReference type="Pfam" id="PF00419">
    <property type="entry name" value="Fimbrial"/>
    <property type="match status" value="1"/>
</dbReference>
<evidence type="ECO:0000259" key="2">
    <source>
        <dbReference type="Pfam" id="PF00419"/>
    </source>
</evidence>
<dbReference type="KEGG" id="sfo:Z042_24915"/>